<feature type="transmembrane region" description="Helical" evidence="1">
    <location>
        <begin position="36"/>
        <end position="62"/>
    </location>
</feature>
<feature type="transmembrane region" description="Helical" evidence="1">
    <location>
        <begin position="68"/>
        <end position="92"/>
    </location>
</feature>
<evidence type="ECO:0000256" key="1">
    <source>
        <dbReference type="SAM" id="Phobius"/>
    </source>
</evidence>
<proteinExistence type="predicted"/>
<dbReference type="Proteomes" id="UP000572635">
    <property type="component" value="Unassembled WGS sequence"/>
</dbReference>
<reference evidence="2 3" key="1">
    <citation type="submission" date="2020-08" db="EMBL/GenBank/DDBJ databases">
        <title>Sequencing the genomes of 1000 actinobacteria strains.</title>
        <authorList>
            <person name="Klenk H.-P."/>
        </authorList>
    </citation>
    <scope>NUCLEOTIDE SEQUENCE [LARGE SCALE GENOMIC DNA]</scope>
    <source>
        <strain evidence="2 3">DSM 44551</strain>
    </source>
</reference>
<organism evidence="2 3">
    <name type="scientific">Nocardiopsis composta</name>
    <dbReference type="NCBI Taxonomy" id="157465"/>
    <lineage>
        <taxon>Bacteria</taxon>
        <taxon>Bacillati</taxon>
        <taxon>Actinomycetota</taxon>
        <taxon>Actinomycetes</taxon>
        <taxon>Streptosporangiales</taxon>
        <taxon>Nocardiopsidaceae</taxon>
        <taxon>Nocardiopsis</taxon>
    </lineage>
</organism>
<keyword evidence="1" id="KW-1133">Transmembrane helix</keyword>
<keyword evidence="3" id="KW-1185">Reference proteome</keyword>
<keyword evidence="1" id="KW-0472">Membrane</keyword>
<evidence type="ECO:0000313" key="2">
    <source>
        <dbReference type="EMBL" id="MBB5436308.1"/>
    </source>
</evidence>
<keyword evidence="1" id="KW-0812">Transmembrane</keyword>
<comment type="caution">
    <text evidence="2">The sequence shown here is derived from an EMBL/GenBank/DDBJ whole genome shotgun (WGS) entry which is preliminary data.</text>
</comment>
<protein>
    <submittedName>
        <fullName evidence="2">Uncharacterized protein</fullName>
    </submittedName>
</protein>
<sequence length="144" mass="14570">MLAFLFGSSMFLVFLAGLGLMWVAGRHRKYSRFTKWLVFAFALVAGAAAALSFVGSLATWVINGALALLGAPTALVGVIALIGILLVVGDLLDGQPDGMARTQALILPTLLLATGGQLGVIGTEVTGAASQAGVALLNSMVGGV</sequence>
<evidence type="ECO:0000313" key="3">
    <source>
        <dbReference type="Proteomes" id="UP000572635"/>
    </source>
</evidence>
<gene>
    <name evidence="2" type="ORF">HDA36_006472</name>
</gene>
<dbReference type="RefSeq" id="WP_184399950.1">
    <property type="nucleotide sequence ID" value="NZ_JACHDB010000003.1"/>
</dbReference>
<feature type="transmembrane region" description="Helical" evidence="1">
    <location>
        <begin position="6"/>
        <end position="24"/>
    </location>
</feature>
<accession>A0A7W8QUS6</accession>
<name>A0A7W8QUS6_9ACTN</name>
<dbReference type="AlphaFoldDB" id="A0A7W8QUS6"/>
<dbReference type="EMBL" id="JACHDB010000003">
    <property type="protein sequence ID" value="MBB5436308.1"/>
    <property type="molecule type" value="Genomic_DNA"/>
</dbReference>